<feature type="domain" description="Thioesterase" evidence="3">
    <location>
        <begin position="30"/>
        <end position="97"/>
    </location>
</feature>
<comment type="similarity">
    <text evidence="1">Belongs to the thioesterase PaaI family.</text>
</comment>
<dbReference type="InterPro" id="IPR003736">
    <property type="entry name" value="PAAI_dom"/>
</dbReference>
<dbReference type="PANTHER" id="PTHR21660">
    <property type="entry name" value="THIOESTERASE SUPERFAMILY MEMBER-RELATED"/>
    <property type="match status" value="1"/>
</dbReference>
<reference evidence="4 5" key="1">
    <citation type="submission" date="2020-10" db="EMBL/GenBank/DDBJ databases">
        <title>Nocardioides sp. isolated from sludge.</title>
        <authorList>
            <person name="Zhang X."/>
        </authorList>
    </citation>
    <scope>NUCLEOTIDE SEQUENCE [LARGE SCALE GENOMIC DNA]</scope>
    <source>
        <strain evidence="4 5">Y6</strain>
    </source>
</reference>
<dbReference type="InterPro" id="IPR029069">
    <property type="entry name" value="HotDog_dom_sf"/>
</dbReference>
<dbReference type="Gene3D" id="3.10.129.10">
    <property type="entry name" value="Hotdog Thioesterase"/>
    <property type="match status" value="1"/>
</dbReference>
<name>A0ABR9RSM9_9ACTN</name>
<accession>A0ABR9RSM9</accession>
<protein>
    <submittedName>
        <fullName evidence="4">PaaI family thioesterase</fullName>
    </submittedName>
</protein>
<evidence type="ECO:0000313" key="5">
    <source>
        <dbReference type="Proteomes" id="UP000756387"/>
    </source>
</evidence>
<dbReference type="SUPFAM" id="SSF54637">
    <property type="entry name" value="Thioesterase/thiol ester dehydrase-isomerase"/>
    <property type="match status" value="1"/>
</dbReference>
<keyword evidence="2" id="KW-0378">Hydrolase</keyword>
<dbReference type="InterPro" id="IPR006683">
    <property type="entry name" value="Thioestr_dom"/>
</dbReference>
<evidence type="ECO:0000259" key="3">
    <source>
        <dbReference type="Pfam" id="PF03061"/>
    </source>
</evidence>
<dbReference type="EMBL" id="JADCSA010000006">
    <property type="protein sequence ID" value="MBE7324561.1"/>
    <property type="molecule type" value="Genomic_DNA"/>
</dbReference>
<dbReference type="InterPro" id="IPR039298">
    <property type="entry name" value="ACOT13"/>
</dbReference>
<comment type="caution">
    <text evidence="4">The sequence shown here is derived from an EMBL/GenBank/DDBJ whole genome shotgun (WGS) entry which is preliminary data.</text>
</comment>
<sequence length="123" mass="12883">MKLVGAALARVEPGEVEIEVPFRRELTQQQGLVHAGFTTTAMDTACGYAALTLMPPGSEVVSVNFNVSLLAPAVGGDLVARGHVVRSGRTITFTEGAAYVRAADGSEMKVATMSATMMRVELA</sequence>
<dbReference type="Proteomes" id="UP000756387">
    <property type="component" value="Unassembled WGS sequence"/>
</dbReference>
<evidence type="ECO:0000313" key="4">
    <source>
        <dbReference type="EMBL" id="MBE7324561.1"/>
    </source>
</evidence>
<proteinExistence type="inferred from homology"/>
<evidence type="ECO:0000256" key="2">
    <source>
        <dbReference type="ARBA" id="ARBA00022801"/>
    </source>
</evidence>
<evidence type="ECO:0000256" key="1">
    <source>
        <dbReference type="ARBA" id="ARBA00008324"/>
    </source>
</evidence>
<keyword evidence="5" id="KW-1185">Reference proteome</keyword>
<dbReference type="PANTHER" id="PTHR21660:SF1">
    <property type="entry name" value="ACYL-COENZYME A THIOESTERASE 13"/>
    <property type="match status" value="1"/>
</dbReference>
<gene>
    <name evidence="4" type="ORF">IEQ44_07845</name>
</gene>
<dbReference type="Pfam" id="PF03061">
    <property type="entry name" value="4HBT"/>
    <property type="match status" value="1"/>
</dbReference>
<dbReference type="NCBIfam" id="TIGR00369">
    <property type="entry name" value="unchar_dom_1"/>
    <property type="match status" value="1"/>
</dbReference>
<dbReference type="CDD" id="cd03443">
    <property type="entry name" value="PaaI_thioesterase"/>
    <property type="match status" value="1"/>
</dbReference>
<organism evidence="4 5">
    <name type="scientific">Nocardioides malaquae</name>
    <dbReference type="NCBI Taxonomy" id="2773426"/>
    <lineage>
        <taxon>Bacteria</taxon>
        <taxon>Bacillati</taxon>
        <taxon>Actinomycetota</taxon>
        <taxon>Actinomycetes</taxon>
        <taxon>Propionibacteriales</taxon>
        <taxon>Nocardioidaceae</taxon>
        <taxon>Nocardioides</taxon>
    </lineage>
</organism>